<evidence type="ECO:0000313" key="2">
    <source>
        <dbReference type="EMBL" id="VDP42370.1"/>
    </source>
</evidence>
<evidence type="ECO:0000313" key="3">
    <source>
        <dbReference type="Proteomes" id="UP000272942"/>
    </source>
</evidence>
<dbReference type="Gene3D" id="1.25.40.530">
    <property type="entry name" value="MyTH4 domain"/>
    <property type="match status" value="1"/>
</dbReference>
<evidence type="ECO:0000313" key="4">
    <source>
        <dbReference type="WBParaSite" id="ECPE_0000160501-mRNA-1"/>
    </source>
</evidence>
<reference evidence="4" key="1">
    <citation type="submission" date="2016-06" db="UniProtKB">
        <authorList>
            <consortium name="WormBaseParasite"/>
        </authorList>
    </citation>
    <scope>IDENTIFICATION</scope>
</reference>
<dbReference type="OrthoDB" id="6108017at2759"/>
<dbReference type="EMBL" id="UZAN01011647">
    <property type="protein sequence ID" value="VDP42370.1"/>
    <property type="molecule type" value="Genomic_DNA"/>
</dbReference>
<keyword evidence="3" id="KW-1185">Reference proteome</keyword>
<dbReference type="Proteomes" id="UP000272942">
    <property type="component" value="Unassembled WGS sequence"/>
</dbReference>
<gene>
    <name evidence="2" type="ORF">ECPE_LOCUS1606</name>
</gene>
<protein>
    <submittedName>
        <fullName evidence="4">MyTH4 domain-containing protein</fullName>
    </submittedName>
</protein>
<accession>A0A183A3S0</accession>
<dbReference type="AlphaFoldDB" id="A0A183A3S0"/>
<dbReference type="Pfam" id="PF00784">
    <property type="entry name" value="MyTH4"/>
    <property type="match status" value="1"/>
</dbReference>
<dbReference type="GO" id="GO:0005856">
    <property type="term" value="C:cytoskeleton"/>
    <property type="evidence" value="ECO:0007669"/>
    <property type="project" value="InterPro"/>
</dbReference>
<dbReference type="InterPro" id="IPR000857">
    <property type="entry name" value="MyTH4_dom"/>
</dbReference>
<dbReference type="InterPro" id="IPR038185">
    <property type="entry name" value="MyTH4_dom_sf"/>
</dbReference>
<dbReference type="PROSITE" id="PS51016">
    <property type="entry name" value="MYTH4"/>
    <property type="match status" value="1"/>
</dbReference>
<evidence type="ECO:0000259" key="1">
    <source>
        <dbReference type="PROSITE" id="PS51016"/>
    </source>
</evidence>
<sequence length="53" mass="6292">MGDMKYGRFVPSPPSKEPCYLTDRIFKPFVENELLKDEIYCQLIKQITKNPNR</sequence>
<dbReference type="WBParaSite" id="ECPE_0000160501-mRNA-1">
    <property type="protein sequence ID" value="ECPE_0000160501-mRNA-1"/>
    <property type="gene ID" value="ECPE_0000160501"/>
</dbReference>
<proteinExistence type="predicted"/>
<name>A0A183A3S0_9TREM</name>
<reference evidence="2 3" key="2">
    <citation type="submission" date="2018-11" db="EMBL/GenBank/DDBJ databases">
        <authorList>
            <consortium name="Pathogen Informatics"/>
        </authorList>
    </citation>
    <scope>NUCLEOTIDE SEQUENCE [LARGE SCALE GENOMIC DNA]</scope>
    <source>
        <strain evidence="2 3">Egypt</strain>
    </source>
</reference>
<organism evidence="4">
    <name type="scientific">Echinostoma caproni</name>
    <dbReference type="NCBI Taxonomy" id="27848"/>
    <lineage>
        <taxon>Eukaryota</taxon>
        <taxon>Metazoa</taxon>
        <taxon>Spiralia</taxon>
        <taxon>Lophotrochozoa</taxon>
        <taxon>Platyhelminthes</taxon>
        <taxon>Trematoda</taxon>
        <taxon>Digenea</taxon>
        <taxon>Plagiorchiida</taxon>
        <taxon>Echinostomata</taxon>
        <taxon>Echinostomatoidea</taxon>
        <taxon>Echinostomatidae</taxon>
        <taxon>Echinostoma</taxon>
    </lineage>
</organism>
<feature type="domain" description="MyTH4" evidence="1">
    <location>
        <begin position="1"/>
        <end position="53"/>
    </location>
</feature>